<protein>
    <submittedName>
        <fullName evidence="2">DUF2243 domain-containing protein</fullName>
    </submittedName>
</protein>
<dbReference type="Proteomes" id="UP000323653">
    <property type="component" value="Chromosome"/>
</dbReference>
<evidence type="ECO:0000313" key="3">
    <source>
        <dbReference type="Proteomes" id="UP000323653"/>
    </source>
</evidence>
<dbReference type="RefSeq" id="WP_149074334.1">
    <property type="nucleotide sequence ID" value="NZ_CP043329.1"/>
</dbReference>
<dbReference type="KEGG" id="pej:FYC62_06295"/>
<keyword evidence="1" id="KW-1133">Transmembrane helix</keyword>
<feature type="transmembrane region" description="Helical" evidence="1">
    <location>
        <begin position="149"/>
        <end position="168"/>
    </location>
</feature>
<evidence type="ECO:0000313" key="2">
    <source>
        <dbReference type="EMBL" id="QEK51318.1"/>
    </source>
</evidence>
<feature type="transmembrane region" description="Helical" evidence="1">
    <location>
        <begin position="118"/>
        <end position="137"/>
    </location>
</feature>
<sequence length="222" mass="25441">MNNLWMLIFCVTCNRPLQKAISASLTEIEMLQLFIPFILLGLLTAFVGYKALAFKNKPQALLSQSPLVAAACVLGIGLGGFIDGIVFHQILQWHEMVSAKIIPLDFTSKSINMFWDGIFHAFTLLITFFGILLLYKLLQQNQVLKHRNLFIGGLLMGWGLFNLIEGLFNHHVFKFHTVKDFDLNPQIWNISFLAFSILIIVLGYFLIYKIKNIHHENWRTNS</sequence>
<accession>A0A5C0VF26</accession>
<reference evidence="2 3" key="1">
    <citation type="submission" date="2019-08" db="EMBL/GenBank/DDBJ databases">
        <title>Pedobacter sp. nov., isolated from Han river, South Korea.</title>
        <authorList>
            <person name="Lee D.-H."/>
            <person name="Kim Y.-S."/>
            <person name="Hwang E.-M."/>
            <person name="Le Tran T.C."/>
            <person name="Cha C.-J."/>
        </authorList>
    </citation>
    <scope>NUCLEOTIDE SEQUENCE [LARGE SCALE GENOMIC DNA]</scope>
    <source>
        <strain evidence="2 3">CJ43</strain>
    </source>
</reference>
<keyword evidence="3" id="KW-1185">Reference proteome</keyword>
<evidence type="ECO:0000256" key="1">
    <source>
        <dbReference type="SAM" id="Phobius"/>
    </source>
</evidence>
<feature type="transmembrane region" description="Helical" evidence="1">
    <location>
        <begin position="66"/>
        <end position="87"/>
    </location>
</feature>
<dbReference type="AlphaFoldDB" id="A0A5C0VF26"/>
<dbReference type="InterPro" id="IPR018719">
    <property type="entry name" value="DUF2243_membrane"/>
</dbReference>
<gene>
    <name evidence="2" type="ORF">FYC62_06295</name>
</gene>
<keyword evidence="1" id="KW-0812">Transmembrane</keyword>
<dbReference type="EMBL" id="CP043329">
    <property type="protein sequence ID" value="QEK51318.1"/>
    <property type="molecule type" value="Genomic_DNA"/>
</dbReference>
<feature type="transmembrane region" description="Helical" evidence="1">
    <location>
        <begin position="32"/>
        <end position="54"/>
    </location>
</feature>
<name>A0A5C0VF26_9SPHI</name>
<keyword evidence="1" id="KW-0472">Membrane</keyword>
<organism evidence="2 3">
    <name type="scientific">Pedobacter aquae</name>
    <dbReference type="NCBI Taxonomy" id="2605747"/>
    <lineage>
        <taxon>Bacteria</taxon>
        <taxon>Pseudomonadati</taxon>
        <taxon>Bacteroidota</taxon>
        <taxon>Sphingobacteriia</taxon>
        <taxon>Sphingobacteriales</taxon>
        <taxon>Sphingobacteriaceae</taxon>
        <taxon>Pedobacter</taxon>
    </lineage>
</organism>
<proteinExistence type="predicted"/>
<dbReference type="Pfam" id="PF10002">
    <property type="entry name" value="DUF2243"/>
    <property type="match status" value="1"/>
</dbReference>
<feature type="transmembrane region" description="Helical" evidence="1">
    <location>
        <begin position="188"/>
        <end position="207"/>
    </location>
</feature>